<evidence type="ECO:0000313" key="14">
    <source>
        <dbReference type="Proteomes" id="UP000011728"/>
    </source>
</evidence>
<feature type="transmembrane region" description="Helical" evidence="10">
    <location>
        <begin position="251"/>
        <end position="273"/>
    </location>
</feature>
<dbReference type="InterPro" id="IPR036640">
    <property type="entry name" value="ABC1_TM_sf"/>
</dbReference>
<keyword evidence="6 13" id="KW-0067">ATP-binding</keyword>
<dbReference type="InterPro" id="IPR003439">
    <property type="entry name" value="ABC_transporter-like_ATP-bd"/>
</dbReference>
<keyword evidence="14" id="KW-1185">Reference proteome</keyword>
<dbReference type="GO" id="GO:0016887">
    <property type="term" value="F:ATP hydrolysis activity"/>
    <property type="evidence" value="ECO:0007669"/>
    <property type="project" value="InterPro"/>
</dbReference>
<dbReference type="STRING" id="36745.CLSAP_36750"/>
<dbReference type="HOGENOM" id="CLU_000604_84_9_9"/>
<dbReference type="AlphaFoldDB" id="M1MIA9"/>
<evidence type="ECO:0000259" key="11">
    <source>
        <dbReference type="PROSITE" id="PS50893"/>
    </source>
</evidence>
<accession>M1MIA9</accession>
<dbReference type="FunFam" id="3.40.50.300:FF:000221">
    <property type="entry name" value="Multidrug ABC transporter ATP-binding protein"/>
    <property type="match status" value="1"/>
</dbReference>
<evidence type="ECO:0000256" key="9">
    <source>
        <dbReference type="SAM" id="Coils"/>
    </source>
</evidence>
<dbReference type="InterPro" id="IPR011527">
    <property type="entry name" value="ABC1_TM_dom"/>
</dbReference>
<dbReference type="EMBL" id="CP004121">
    <property type="protein sequence ID" value="AGF57659.1"/>
    <property type="molecule type" value="Genomic_DNA"/>
</dbReference>
<dbReference type="KEGG" id="csr:Cspa_c38990"/>
<feature type="domain" description="ABC transmembrane type-1" evidence="12">
    <location>
        <begin position="26"/>
        <end position="276"/>
    </location>
</feature>
<feature type="transmembrane region" description="Helical" evidence="10">
    <location>
        <begin position="285"/>
        <end position="304"/>
    </location>
</feature>
<dbReference type="RefSeq" id="WP_015393972.1">
    <property type="nucleotide sequence ID" value="NC_020291.1"/>
</dbReference>
<keyword evidence="4 10" id="KW-0812">Transmembrane</keyword>
<protein>
    <submittedName>
        <fullName evidence="13">ABC transporter permease/ATP-binding protein</fullName>
    </submittedName>
</protein>
<dbReference type="InterPro" id="IPR003593">
    <property type="entry name" value="AAA+_ATPase"/>
</dbReference>
<evidence type="ECO:0000256" key="10">
    <source>
        <dbReference type="SAM" id="Phobius"/>
    </source>
</evidence>
<feature type="transmembrane region" description="Helical" evidence="10">
    <location>
        <begin position="167"/>
        <end position="186"/>
    </location>
</feature>
<dbReference type="InterPro" id="IPR027417">
    <property type="entry name" value="P-loop_NTPase"/>
</dbReference>
<name>M1MIA9_9CLOT</name>
<dbReference type="InterPro" id="IPR017871">
    <property type="entry name" value="ABC_transporter-like_CS"/>
</dbReference>
<dbReference type="SUPFAM" id="SSF52540">
    <property type="entry name" value="P-loop containing nucleoside triphosphate hydrolases"/>
    <property type="match status" value="1"/>
</dbReference>
<dbReference type="Gene3D" id="3.40.50.300">
    <property type="entry name" value="P-loop containing nucleotide triphosphate hydrolases"/>
    <property type="match status" value="1"/>
</dbReference>
<keyword evidence="7 10" id="KW-1133">Transmembrane helix</keyword>
<reference evidence="13 14" key="1">
    <citation type="submission" date="2013-02" db="EMBL/GenBank/DDBJ databases">
        <title>Genome sequence of Clostridium saccharoperbutylacetonicum N1-4(HMT).</title>
        <authorList>
            <person name="Poehlein A."/>
            <person name="Daniel R."/>
        </authorList>
    </citation>
    <scope>NUCLEOTIDE SEQUENCE [LARGE SCALE GENOMIC DNA]</scope>
    <source>
        <strain evidence="14">N1-4(HMT)</strain>
    </source>
</reference>
<dbReference type="eggNOG" id="COG1132">
    <property type="taxonomic scope" value="Bacteria"/>
</dbReference>
<dbReference type="PANTHER" id="PTHR43394">
    <property type="entry name" value="ATP-DEPENDENT PERMEASE MDL1, MITOCHONDRIAL"/>
    <property type="match status" value="1"/>
</dbReference>
<dbReference type="GO" id="GO:0015421">
    <property type="term" value="F:ABC-type oligopeptide transporter activity"/>
    <property type="evidence" value="ECO:0007669"/>
    <property type="project" value="TreeGrafter"/>
</dbReference>
<dbReference type="PROSITE" id="PS50929">
    <property type="entry name" value="ABC_TM1F"/>
    <property type="match status" value="1"/>
</dbReference>
<keyword evidence="8 10" id="KW-0472">Membrane</keyword>
<keyword evidence="5" id="KW-0547">Nucleotide-binding</keyword>
<dbReference type="GO" id="GO:0005886">
    <property type="term" value="C:plasma membrane"/>
    <property type="evidence" value="ECO:0007669"/>
    <property type="project" value="UniProtKB-SubCell"/>
</dbReference>
<evidence type="ECO:0000313" key="13">
    <source>
        <dbReference type="EMBL" id="AGF57659.1"/>
    </source>
</evidence>
<dbReference type="GO" id="GO:0005524">
    <property type="term" value="F:ATP binding"/>
    <property type="evidence" value="ECO:0007669"/>
    <property type="project" value="UniProtKB-KW"/>
</dbReference>
<evidence type="ECO:0000256" key="8">
    <source>
        <dbReference type="ARBA" id="ARBA00023136"/>
    </source>
</evidence>
<comment type="subcellular location">
    <subcellularLocation>
        <location evidence="1">Cell membrane</location>
        <topology evidence="1">Multi-pass membrane protein</topology>
    </subcellularLocation>
</comment>
<keyword evidence="2" id="KW-0813">Transport</keyword>
<feature type="transmembrane region" description="Helical" evidence="10">
    <location>
        <begin position="64"/>
        <end position="91"/>
    </location>
</feature>
<feature type="coiled-coil region" evidence="9">
    <location>
        <begin position="185"/>
        <end position="212"/>
    </location>
</feature>
<dbReference type="Pfam" id="PF00664">
    <property type="entry name" value="ABC_membrane"/>
    <property type="match status" value="1"/>
</dbReference>
<evidence type="ECO:0000256" key="4">
    <source>
        <dbReference type="ARBA" id="ARBA00022692"/>
    </source>
</evidence>
<evidence type="ECO:0000256" key="3">
    <source>
        <dbReference type="ARBA" id="ARBA00022475"/>
    </source>
</evidence>
<evidence type="ECO:0000256" key="5">
    <source>
        <dbReference type="ARBA" id="ARBA00022741"/>
    </source>
</evidence>
<dbReference type="CDD" id="cd07346">
    <property type="entry name" value="ABC_6TM_exporters"/>
    <property type="match status" value="1"/>
</dbReference>
<evidence type="ECO:0000259" key="12">
    <source>
        <dbReference type="PROSITE" id="PS50929"/>
    </source>
</evidence>
<dbReference type="OrthoDB" id="9762778at2"/>
<feature type="transmembrane region" description="Helical" evidence="10">
    <location>
        <begin position="20"/>
        <end position="44"/>
    </location>
</feature>
<gene>
    <name evidence="13" type="ORF">Cspa_c38990</name>
</gene>
<dbReference type="SMART" id="SM00382">
    <property type="entry name" value="AAA"/>
    <property type="match status" value="1"/>
</dbReference>
<dbReference type="InterPro" id="IPR039421">
    <property type="entry name" value="Type_1_exporter"/>
</dbReference>
<organism evidence="13 14">
    <name type="scientific">Clostridium saccharoperbutylacetonicum N1-4(HMT)</name>
    <dbReference type="NCBI Taxonomy" id="931276"/>
    <lineage>
        <taxon>Bacteria</taxon>
        <taxon>Bacillati</taxon>
        <taxon>Bacillota</taxon>
        <taxon>Clostridia</taxon>
        <taxon>Eubacteriales</taxon>
        <taxon>Clostridiaceae</taxon>
        <taxon>Clostridium</taxon>
    </lineage>
</organism>
<sequence length="593" mass="66058">MKKESSMSKLFGYAGKFKYLTIASWILSGASALLALIPFVYIWKIIKDVLEVSPNYSAAENLSYYGWMAVVFSACSMVIYIGALMCSHIAAFRVQANMRSRAMHHILTLPLGFMDDVGSGKIRKIVNESSAATETYLAHQLPDRAGALATPIGLLAMLLVFDWRLGMLSLIPVVIAFIIMSAMTGTKMKQKMKEYQNSLEQMSNEAVEYVRGIPVVKTFGQSVFSFKRFKSSIDSYEKWVISYTKDLRMLMVFYTTAINSVFAVLIGVALVFTQNGVTNEFLLNLLFYIIITPIITVTLNKIMFSSENMMIVEDALERIDSIMDIKPLVETKAPKNPKDNSVVLKDVSFHYKDAKENALNRISLKINPGEHVAFVGPSGGGKTTLASVIARFWDVDSGEVLIGNVNVKDIPKEELMNIVSFVFQDSRLLKTSILENVRLAKPNATREEVLKALKDAQCEDIIEKMTDGIDTIIGTKGNYLSGGEMQRISIARAMLKNAPILILDEATAFADPDNEAKVQEAFSILSKEKTVFMIAHRLSTVIETDCIYVLKDGGICEFGTHSELIQQEGLYSHMWNQYNGAVKWKVGVKSEIN</sequence>
<dbReference type="Proteomes" id="UP000011728">
    <property type="component" value="Chromosome"/>
</dbReference>
<dbReference type="PROSITE" id="PS50893">
    <property type="entry name" value="ABC_TRANSPORTER_2"/>
    <property type="match status" value="1"/>
</dbReference>
<dbReference type="PATRIC" id="fig|931276.5.peg.3933"/>
<keyword evidence="3" id="KW-1003">Cell membrane</keyword>
<dbReference type="PROSITE" id="PS00211">
    <property type="entry name" value="ABC_TRANSPORTER_1"/>
    <property type="match status" value="1"/>
</dbReference>
<dbReference type="Gene3D" id="1.20.1560.10">
    <property type="entry name" value="ABC transporter type 1, transmembrane domain"/>
    <property type="match status" value="1"/>
</dbReference>
<dbReference type="SUPFAM" id="SSF90123">
    <property type="entry name" value="ABC transporter transmembrane region"/>
    <property type="match status" value="1"/>
</dbReference>
<evidence type="ECO:0000256" key="7">
    <source>
        <dbReference type="ARBA" id="ARBA00022989"/>
    </source>
</evidence>
<proteinExistence type="predicted"/>
<dbReference type="Pfam" id="PF00005">
    <property type="entry name" value="ABC_tran"/>
    <property type="match status" value="1"/>
</dbReference>
<dbReference type="PANTHER" id="PTHR43394:SF1">
    <property type="entry name" value="ATP-BINDING CASSETTE SUB-FAMILY B MEMBER 10, MITOCHONDRIAL"/>
    <property type="match status" value="1"/>
</dbReference>
<evidence type="ECO:0000256" key="2">
    <source>
        <dbReference type="ARBA" id="ARBA00022448"/>
    </source>
</evidence>
<feature type="domain" description="ABC transporter" evidence="11">
    <location>
        <begin position="342"/>
        <end position="577"/>
    </location>
</feature>
<evidence type="ECO:0000256" key="6">
    <source>
        <dbReference type="ARBA" id="ARBA00022840"/>
    </source>
</evidence>
<keyword evidence="9" id="KW-0175">Coiled coil</keyword>
<evidence type="ECO:0000256" key="1">
    <source>
        <dbReference type="ARBA" id="ARBA00004651"/>
    </source>
</evidence>